<feature type="domain" description="U-box" evidence="6">
    <location>
        <begin position="71"/>
        <end position="145"/>
    </location>
</feature>
<reference evidence="7 8" key="1">
    <citation type="submission" date="2023-10" db="EMBL/GenBank/DDBJ databases">
        <title>Chromosome-scale genome assembly provides insights into flower coloration mechanisms of Canna indica.</title>
        <authorList>
            <person name="Li C."/>
        </authorList>
    </citation>
    <scope>NUCLEOTIDE SEQUENCE [LARGE SCALE GENOMIC DNA]</scope>
    <source>
        <tissue evidence="7">Flower</tissue>
    </source>
</reference>
<protein>
    <recommendedName>
        <fullName evidence="5 6">U-box domain-containing protein</fullName>
        <ecNumber evidence="5">2.3.2.27</ecNumber>
    </recommendedName>
    <alternativeName>
        <fullName evidence="5">RING-type E3 ubiquitin transferase PUB</fullName>
    </alternativeName>
</protein>
<evidence type="ECO:0000313" key="8">
    <source>
        <dbReference type="Proteomes" id="UP001327560"/>
    </source>
</evidence>
<dbReference type="PROSITE" id="PS51698">
    <property type="entry name" value="U_BOX"/>
    <property type="match status" value="1"/>
</dbReference>
<evidence type="ECO:0000256" key="2">
    <source>
        <dbReference type="ARBA" id="ARBA00004906"/>
    </source>
</evidence>
<dbReference type="InterPro" id="IPR045185">
    <property type="entry name" value="PUB22/23/24-like"/>
</dbReference>
<dbReference type="AlphaFoldDB" id="A0AAQ3Q828"/>
<dbReference type="PANTHER" id="PTHR22849:SF142">
    <property type="entry name" value="U-BOX DOMAIN-CONTAINING PROTEIN 31"/>
    <property type="match status" value="1"/>
</dbReference>
<evidence type="ECO:0000256" key="5">
    <source>
        <dbReference type="RuleBase" id="RU369093"/>
    </source>
</evidence>
<comment type="catalytic activity">
    <reaction evidence="1 5">
        <text>S-ubiquitinyl-[E2 ubiquitin-conjugating enzyme]-L-cysteine + [acceptor protein]-L-lysine = [E2 ubiquitin-conjugating enzyme]-L-cysteine + N(6)-ubiquitinyl-[acceptor protein]-L-lysine.</text>
        <dbReference type="EC" id="2.3.2.27"/>
    </reaction>
</comment>
<dbReference type="PANTHER" id="PTHR22849">
    <property type="entry name" value="WDSAM1 PROTEIN"/>
    <property type="match status" value="1"/>
</dbReference>
<evidence type="ECO:0000259" key="6">
    <source>
        <dbReference type="PROSITE" id="PS51698"/>
    </source>
</evidence>
<dbReference type="Gene3D" id="3.30.40.10">
    <property type="entry name" value="Zinc/RING finger domain, C3HC4 (zinc finger)"/>
    <property type="match status" value="1"/>
</dbReference>
<dbReference type="SMART" id="SM00504">
    <property type="entry name" value="Ubox"/>
    <property type="match status" value="1"/>
</dbReference>
<dbReference type="Pfam" id="PF04564">
    <property type="entry name" value="U-box"/>
    <property type="match status" value="1"/>
</dbReference>
<evidence type="ECO:0000256" key="1">
    <source>
        <dbReference type="ARBA" id="ARBA00000900"/>
    </source>
</evidence>
<dbReference type="InterPro" id="IPR016024">
    <property type="entry name" value="ARM-type_fold"/>
</dbReference>
<evidence type="ECO:0000256" key="4">
    <source>
        <dbReference type="ARBA" id="ARBA00022786"/>
    </source>
</evidence>
<dbReference type="CDD" id="cd16664">
    <property type="entry name" value="RING-Ubox_PUB"/>
    <property type="match status" value="1"/>
</dbReference>
<dbReference type="SUPFAM" id="SSF57850">
    <property type="entry name" value="RING/U-box"/>
    <property type="match status" value="1"/>
</dbReference>
<dbReference type="Pfam" id="PF25598">
    <property type="entry name" value="ARM_PUB"/>
    <property type="match status" value="1"/>
</dbReference>
<dbReference type="GO" id="GO:0016567">
    <property type="term" value="P:protein ubiquitination"/>
    <property type="evidence" value="ECO:0007669"/>
    <property type="project" value="UniProtKB-UniRule"/>
</dbReference>
<dbReference type="GO" id="GO:0061630">
    <property type="term" value="F:ubiquitin protein ligase activity"/>
    <property type="evidence" value="ECO:0007669"/>
    <property type="project" value="UniProtKB-UniRule"/>
</dbReference>
<dbReference type="InterPro" id="IPR013083">
    <property type="entry name" value="Znf_RING/FYVE/PHD"/>
</dbReference>
<dbReference type="EC" id="2.3.2.27" evidence="5"/>
<organism evidence="7 8">
    <name type="scientific">Canna indica</name>
    <name type="common">Indian-shot</name>
    <dbReference type="NCBI Taxonomy" id="4628"/>
    <lineage>
        <taxon>Eukaryota</taxon>
        <taxon>Viridiplantae</taxon>
        <taxon>Streptophyta</taxon>
        <taxon>Embryophyta</taxon>
        <taxon>Tracheophyta</taxon>
        <taxon>Spermatophyta</taxon>
        <taxon>Magnoliopsida</taxon>
        <taxon>Liliopsida</taxon>
        <taxon>Zingiberales</taxon>
        <taxon>Cannaceae</taxon>
        <taxon>Canna</taxon>
    </lineage>
</organism>
<dbReference type="InterPro" id="IPR045210">
    <property type="entry name" value="RING-Ubox_PUB"/>
</dbReference>
<evidence type="ECO:0000256" key="3">
    <source>
        <dbReference type="ARBA" id="ARBA00022679"/>
    </source>
</evidence>
<sequence length="548" mass="59745">MPQFRQQTSWRVEGGGQVIDLETAVKDGILGGGADVAGAIPTGEDGILGTATDKLDLKQMIEELNSAAEDDVPSVFICPISLEPMIDPVTLCTGQTYERVHILKWFSLGHLTCPTTMQELWDDAVTPNRTLHQLIHAWLSQRYLLLKKRSEDVQGRAAELVQRLKKVKGQARVQALRDLQNIIVAHPSAKKTVADSAGAHLSSLLGPFTSHAVGSEVIAILVNLSLDSDAMTNLMHPAKISLVVDMLNEGTNDTKINCTRFIDMLMGEKSFRYELVSSLSLLVALLRLVKDCQHPNGIAAGLKLLKSICSHEQVRSLIVSVGAVPQLVEQLPKLKPDCLEPALHILDDLSTVAKGRLALKDCPQTIFNVVKLLMKGSCTPCVLSILLSVCKLAPDDCVPLALEVGLGAQLLLLIQSNCTPEVKQQAAELLKLFCSLNCTNTLFISKCSQGKATEAYNIAATKFCRDCAIMNFVTTRYGVDKIMTVSITDIKGLKFIDIILVAQPEKKVPLRMAVTFCSPGMLHEYMVVTIFMFCFFADVSDIASKSSC</sequence>
<dbReference type="SUPFAM" id="SSF48371">
    <property type="entry name" value="ARM repeat"/>
    <property type="match status" value="1"/>
</dbReference>
<evidence type="ECO:0000313" key="7">
    <source>
        <dbReference type="EMBL" id="WOK99204.1"/>
    </source>
</evidence>
<accession>A0AAQ3Q828</accession>
<gene>
    <name evidence="7" type="ORF">Cni_G07916</name>
</gene>
<comment type="function">
    <text evidence="5">Functions as an E3 ubiquitin ligase.</text>
</comment>
<comment type="pathway">
    <text evidence="2 5">Protein modification; protein ubiquitination.</text>
</comment>
<keyword evidence="4 5" id="KW-0833">Ubl conjugation pathway</keyword>
<dbReference type="InterPro" id="IPR003613">
    <property type="entry name" value="Ubox_domain"/>
</dbReference>
<dbReference type="Proteomes" id="UP001327560">
    <property type="component" value="Chromosome 2"/>
</dbReference>
<proteinExistence type="predicted"/>
<dbReference type="InterPro" id="IPR058678">
    <property type="entry name" value="ARM_PUB"/>
</dbReference>
<dbReference type="InterPro" id="IPR011989">
    <property type="entry name" value="ARM-like"/>
</dbReference>
<keyword evidence="8" id="KW-1185">Reference proteome</keyword>
<dbReference type="Gene3D" id="1.25.10.10">
    <property type="entry name" value="Leucine-rich Repeat Variant"/>
    <property type="match status" value="1"/>
</dbReference>
<dbReference type="EMBL" id="CP136891">
    <property type="protein sequence ID" value="WOK99204.1"/>
    <property type="molecule type" value="Genomic_DNA"/>
</dbReference>
<name>A0AAQ3Q828_9LILI</name>
<keyword evidence="3 5" id="KW-0808">Transferase</keyword>